<evidence type="ECO:0000313" key="7">
    <source>
        <dbReference type="Proteomes" id="UP000281112"/>
    </source>
</evidence>
<feature type="domain" description="GGDEF" evidence="5">
    <location>
        <begin position="368"/>
        <end position="497"/>
    </location>
</feature>
<feature type="transmembrane region" description="Helical" evidence="4">
    <location>
        <begin position="12"/>
        <end position="30"/>
    </location>
</feature>
<comment type="caution">
    <text evidence="6">The sequence shown here is derived from an EMBL/GenBank/DDBJ whole genome shotgun (WGS) entry which is preliminary data.</text>
</comment>
<keyword evidence="7" id="KW-1185">Reference proteome</keyword>
<evidence type="ECO:0000259" key="5">
    <source>
        <dbReference type="PROSITE" id="PS50887"/>
    </source>
</evidence>
<sequence>MNSVKKLTIRKSGIFVIPFVAAIILIVILLETHIAMLTNDIDEEYGRIERSLERASKVLFALDYTLNNYSKKNIKVLNQHQRKIYDGLCVLFPSDDLKQKESAYLQPNIIKESYAVIGKKDLCNFDSDLASNVESRIVMAPMLTLLHNLDSPTVGVHFLHTDGYIIVSPQAFAKSITAELIEKVQNPDWDLYDNLNSTTIKVRGPYKPKRLNNGEPLLTLMLPVFEHAQDDDNRDFFKGTVGLDIDVAKLLSPTEPLTSPIELVRAGEAVPSNAFMVEAVDKIGSIRMHHQFYYAVNYKDEVLHFLAKRKTLLTIILILYLLAVLVLLFINSYKEKDYFKELAARDPLTGLRNRRGFEAFMQQKVHSEFVAIALIDIDNFKSINDTYGHDVGDDVITFLANELKSNIRASDTVARFGGEEFIVYLTGKEQDGLSSTLERVRERIISDSGNVVEHGFTVSGGIAIYDSNKLPPFEDIFKVIDNKLYYAKRHGKNQLIH</sequence>
<protein>
    <recommendedName>
        <fullName evidence="2">diguanylate cyclase</fullName>
        <ecNumber evidence="2">2.7.7.65</ecNumber>
    </recommendedName>
</protein>
<keyword evidence="4" id="KW-0812">Transmembrane</keyword>
<dbReference type="PANTHER" id="PTHR45138:SF9">
    <property type="entry name" value="DIGUANYLATE CYCLASE DGCM-RELATED"/>
    <property type="match status" value="1"/>
</dbReference>
<dbReference type="Gene3D" id="3.30.70.270">
    <property type="match status" value="1"/>
</dbReference>
<dbReference type="InterPro" id="IPR000160">
    <property type="entry name" value="GGDEF_dom"/>
</dbReference>
<evidence type="ECO:0000256" key="2">
    <source>
        <dbReference type="ARBA" id="ARBA00012528"/>
    </source>
</evidence>
<organism evidence="6 7">
    <name type="scientific">Vibrio viridaestus</name>
    <dbReference type="NCBI Taxonomy" id="2487322"/>
    <lineage>
        <taxon>Bacteria</taxon>
        <taxon>Pseudomonadati</taxon>
        <taxon>Pseudomonadota</taxon>
        <taxon>Gammaproteobacteria</taxon>
        <taxon>Vibrionales</taxon>
        <taxon>Vibrionaceae</taxon>
        <taxon>Vibrio</taxon>
    </lineage>
</organism>
<dbReference type="CDD" id="cd01949">
    <property type="entry name" value="GGDEF"/>
    <property type="match status" value="1"/>
</dbReference>
<comment type="cofactor">
    <cofactor evidence="1">
        <name>Mg(2+)</name>
        <dbReference type="ChEBI" id="CHEBI:18420"/>
    </cofactor>
</comment>
<dbReference type="SUPFAM" id="SSF55073">
    <property type="entry name" value="Nucleotide cyclase"/>
    <property type="match status" value="1"/>
</dbReference>
<comment type="catalytic activity">
    <reaction evidence="3">
        <text>2 GTP = 3',3'-c-di-GMP + 2 diphosphate</text>
        <dbReference type="Rhea" id="RHEA:24898"/>
        <dbReference type="ChEBI" id="CHEBI:33019"/>
        <dbReference type="ChEBI" id="CHEBI:37565"/>
        <dbReference type="ChEBI" id="CHEBI:58805"/>
        <dbReference type="EC" id="2.7.7.65"/>
    </reaction>
</comment>
<dbReference type="InterPro" id="IPR029787">
    <property type="entry name" value="Nucleotide_cyclase"/>
</dbReference>
<dbReference type="GO" id="GO:0043709">
    <property type="term" value="P:cell adhesion involved in single-species biofilm formation"/>
    <property type="evidence" value="ECO:0007669"/>
    <property type="project" value="TreeGrafter"/>
</dbReference>
<dbReference type="AlphaFoldDB" id="A0A3N9TE70"/>
<accession>A0A3N9TE70</accession>
<evidence type="ECO:0000256" key="1">
    <source>
        <dbReference type="ARBA" id="ARBA00001946"/>
    </source>
</evidence>
<dbReference type="InterPro" id="IPR043128">
    <property type="entry name" value="Rev_trsase/Diguanyl_cyclase"/>
</dbReference>
<dbReference type="GO" id="GO:0052621">
    <property type="term" value="F:diguanylate cyclase activity"/>
    <property type="evidence" value="ECO:0007669"/>
    <property type="project" value="UniProtKB-EC"/>
</dbReference>
<dbReference type="SMART" id="SM00267">
    <property type="entry name" value="GGDEF"/>
    <property type="match status" value="1"/>
</dbReference>
<dbReference type="InterPro" id="IPR050469">
    <property type="entry name" value="Diguanylate_Cyclase"/>
</dbReference>
<proteinExistence type="predicted"/>
<keyword evidence="4" id="KW-1133">Transmembrane helix</keyword>
<dbReference type="EMBL" id="RJVQ01000008">
    <property type="protein sequence ID" value="RQW62003.1"/>
    <property type="molecule type" value="Genomic_DNA"/>
</dbReference>
<evidence type="ECO:0000256" key="4">
    <source>
        <dbReference type="SAM" id="Phobius"/>
    </source>
</evidence>
<evidence type="ECO:0000256" key="3">
    <source>
        <dbReference type="ARBA" id="ARBA00034247"/>
    </source>
</evidence>
<name>A0A3N9TE70_9VIBR</name>
<dbReference type="OrthoDB" id="9812260at2"/>
<reference evidence="6 7" key="1">
    <citation type="submission" date="2018-11" db="EMBL/GenBank/DDBJ databases">
        <title>Vibrio LJC006 sp. nov., isolated from seawater during the bloom of the enteromorpha.</title>
        <authorList>
            <person name="Liang J."/>
        </authorList>
    </citation>
    <scope>NUCLEOTIDE SEQUENCE [LARGE SCALE GENOMIC DNA]</scope>
    <source>
        <strain evidence="6 7">LJC006</strain>
    </source>
</reference>
<dbReference type="FunFam" id="3.30.70.270:FF:000001">
    <property type="entry name" value="Diguanylate cyclase domain protein"/>
    <property type="match status" value="1"/>
</dbReference>
<dbReference type="RefSeq" id="WP_124938340.1">
    <property type="nucleotide sequence ID" value="NZ_RJVQ01000008.1"/>
</dbReference>
<dbReference type="PANTHER" id="PTHR45138">
    <property type="entry name" value="REGULATORY COMPONENTS OF SENSORY TRANSDUCTION SYSTEM"/>
    <property type="match status" value="1"/>
</dbReference>
<dbReference type="PROSITE" id="PS50887">
    <property type="entry name" value="GGDEF"/>
    <property type="match status" value="1"/>
</dbReference>
<evidence type="ECO:0000313" key="6">
    <source>
        <dbReference type="EMBL" id="RQW62003.1"/>
    </source>
</evidence>
<keyword evidence="4" id="KW-0472">Membrane</keyword>
<gene>
    <name evidence="6" type="ORF">EES38_16675</name>
</gene>
<dbReference type="GO" id="GO:0005886">
    <property type="term" value="C:plasma membrane"/>
    <property type="evidence" value="ECO:0007669"/>
    <property type="project" value="TreeGrafter"/>
</dbReference>
<dbReference type="GO" id="GO:1902201">
    <property type="term" value="P:negative regulation of bacterial-type flagellum-dependent cell motility"/>
    <property type="evidence" value="ECO:0007669"/>
    <property type="project" value="TreeGrafter"/>
</dbReference>
<dbReference type="NCBIfam" id="TIGR00254">
    <property type="entry name" value="GGDEF"/>
    <property type="match status" value="1"/>
</dbReference>
<dbReference type="Pfam" id="PF00990">
    <property type="entry name" value="GGDEF"/>
    <property type="match status" value="1"/>
</dbReference>
<dbReference type="EC" id="2.7.7.65" evidence="2"/>
<dbReference type="Proteomes" id="UP000281112">
    <property type="component" value="Unassembled WGS sequence"/>
</dbReference>
<feature type="transmembrane region" description="Helical" evidence="4">
    <location>
        <begin position="312"/>
        <end position="330"/>
    </location>
</feature>